<keyword evidence="1" id="KW-0732">Signal</keyword>
<evidence type="ECO:0000256" key="1">
    <source>
        <dbReference type="SAM" id="SignalP"/>
    </source>
</evidence>
<dbReference type="AlphaFoldDB" id="A0AAW1IT35"/>
<sequence>MYKRVIIALCIAITITWANEYGSCGDKLTCIEENLVKAVDKIDSQNTISFLDDVIVIEKTKEIDVGRKKEDLFDRLMRYLKTHEVKLRLPEADAREVGKYNLFCLIWFWRCCM</sequence>
<proteinExistence type="predicted"/>
<organism evidence="2 3">
    <name type="scientific">Popillia japonica</name>
    <name type="common">Japanese beetle</name>
    <dbReference type="NCBI Taxonomy" id="7064"/>
    <lineage>
        <taxon>Eukaryota</taxon>
        <taxon>Metazoa</taxon>
        <taxon>Ecdysozoa</taxon>
        <taxon>Arthropoda</taxon>
        <taxon>Hexapoda</taxon>
        <taxon>Insecta</taxon>
        <taxon>Pterygota</taxon>
        <taxon>Neoptera</taxon>
        <taxon>Endopterygota</taxon>
        <taxon>Coleoptera</taxon>
        <taxon>Polyphaga</taxon>
        <taxon>Scarabaeiformia</taxon>
        <taxon>Scarabaeidae</taxon>
        <taxon>Rutelinae</taxon>
        <taxon>Popillia</taxon>
    </lineage>
</organism>
<name>A0AAW1IT35_POPJA</name>
<reference evidence="2 3" key="1">
    <citation type="journal article" date="2024" name="BMC Genomics">
        <title>De novo assembly and annotation of Popillia japonica's genome with initial clues to its potential as an invasive pest.</title>
        <authorList>
            <person name="Cucini C."/>
            <person name="Boschi S."/>
            <person name="Funari R."/>
            <person name="Cardaioli E."/>
            <person name="Iannotti N."/>
            <person name="Marturano G."/>
            <person name="Paoli F."/>
            <person name="Bruttini M."/>
            <person name="Carapelli A."/>
            <person name="Frati F."/>
            <person name="Nardi F."/>
        </authorList>
    </citation>
    <scope>NUCLEOTIDE SEQUENCE [LARGE SCALE GENOMIC DNA]</scope>
    <source>
        <strain evidence="2">DMR45628</strain>
    </source>
</reference>
<feature type="chain" id="PRO_5043833599" evidence="1">
    <location>
        <begin position="19"/>
        <end position="113"/>
    </location>
</feature>
<dbReference type="EMBL" id="JASPKY010000576">
    <property type="protein sequence ID" value="KAK9692592.1"/>
    <property type="molecule type" value="Genomic_DNA"/>
</dbReference>
<comment type="caution">
    <text evidence="2">The sequence shown here is derived from an EMBL/GenBank/DDBJ whole genome shotgun (WGS) entry which is preliminary data.</text>
</comment>
<evidence type="ECO:0000313" key="2">
    <source>
        <dbReference type="EMBL" id="KAK9692592.1"/>
    </source>
</evidence>
<keyword evidence="3" id="KW-1185">Reference proteome</keyword>
<accession>A0AAW1IT35</accession>
<protein>
    <submittedName>
        <fullName evidence="2">Uncharacterized protein</fullName>
    </submittedName>
</protein>
<evidence type="ECO:0000313" key="3">
    <source>
        <dbReference type="Proteomes" id="UP001458880"/>
    </source>
</evidence>
<gene>
    <name evidence="2" type="ORF">QE152_g35065</name>
</gene>
<dbReference type="Proteomes" id="UP001458880">
    <property type="component" value="Unassembled WGS sequence"/>
</dbReference>
<feature type="signal peptide" evidence="1">
    <location>
        <begin position="1"/>
        <end position="18"/>
    </location>
</feature>